<comment type="caution">
    <text evidence="2">The sequence shown here is derived from an EMBL/GenBank/DDBJ whole genome shotgun (WGS) entry which is preliminary data.</text>
</comment>
<dbReference type="PANTHER" id="PTHR21174:SF0">
    <property type="entry name" value="HD PHOSPHOHYDROLASE FAMILY PROTEIN-RELATED"/>
    <property type="match status" value="1"/>
</dbReference>
<dbReference type="InterPro" id="IPR009218">
    <property type="entry name" value="HD_phosphohydro"/>
</dbReference>
<dbReference type="AlphaFoldDB" id="A0A9D1UUF6"/>
<proteinExistence type="predicted"/>
<dbReference type="Proteomes" id="UP000824151">
    <property type="component" value="Unassembled WGS sequence"/>
</dbReference>
<dbReference type="InterPro" id="IPR025109">
    <property type="entry name" value="DUF4031"/>
</dbReference>
<feature type="domain" description="DUF4031" evidence="1">
    <location>
        <begin position="3"/>
        <end position="77"/>
    </location>
</feature>
<organism evidence="2 3">
    <name type="scientific">Candidatus Nesterenkonia stercoripullorum</name>
    <dbReference type="NCBI Taxonomy" id="2838701"/>
    <lineage>
        <taxon>Bacteria</taxon>
        <taxon>Bacillati</taxon>
        <taxon>Actinomycetota</taxon>
        <taxon>Actinomycetes</taxon>
        <taxon>Micrococcales</taxon>
        <taxon>Micrococcaceae</taxon>
        <taxon>Nesterenkonia</taxon>
    </lineage>
</organism>
<protein>
    <submittedName>
        <fullName evidence="2">DUF4031 domain-containing protein</fullName>
    </submittedName>
</protein>
<name>A0A9D1UUF6_9MICC</name>
<gene>
    <name evidence="2" type="ORF">H9871_10750</name>
</gene>
<reference evidence="2" key="2">
    <citation type="submission" date="2021-04" db="EMBL/GenBank/DDBJ databases">
        <authorList>
            <person name="Gilroy R."/>
        </authorList>
    </citation>
    <scope>NUCLEOTIDE SEQUENCE</scope>
    <source>
        <strain evidence="2">ChiHejej3B27-3195</strain>
    </source>
</reference>
<accession>A0A9D1UUF6</accession>
<evidence type="ECO:0000313" key="2">
    <source>
        <dbReference type="EMBL" id="HIX00606.1"/>
    </source>
</evidence>
<dbReference type="Gene3D" id="1.10.3210.10">
    <property type="entry name" value="Hypothetical protein af1432"/>
    <property type="match status" value="1"/>
</dbReference>
<reference evidence="2" key="1">
    <citation type="journal article" date="2021" name="PeerJ">
        <title>Extensive microbial diversity within the chicken gut microbiome revealed by metagenomics and culture.</title>
        <authorList>
            <person name="Gilroy R."/>
            <person name="Ravi A."/>
            <person name="Getino M."/>
            <person name="Pursley I."/>
            <person name="Horton D.L."/>
            <person name="Alikhan N.F."/>
            <person name="Baker D."/>
            <person name="Gharbi K."/>
            <person name="Hall N."/>
            <person name="Watson M."/>
            <person name="Adriaenssens E.M."/>
            <person name="Foster-Nyarko E."/>
            <person name="Jarju S."/>
            <person name="Secka A."/>
            <person name="Antonio M."/>
            <person name="Oren A."/>
            <person name="Chaudhuri R.R."/>
            <person name="La Ragione R."/>
            <person name="Hildebrand F."/>
            <person name="Pallen M.J."/>
        </authorList>
    </citation>
    <scope>NUCLEOTIDE SEQUENCE</scope>
    <source>
        <strain evidence="2">ChiHejej3B27-3195</strain>
    </source>
</reference>
<dbReference type="SUPFAM" id="SSF109604">
    <property type="entry name" value="HD-domain/PDEase-like"/>
    <property type="match status" value="1"/>
</dbReference>
<dbReference type="EMBL" id="DXGD01000395">
    <property type="protein sequence ID" value="HIX00606.1"/>
    <property type="molecule type" value="Genomic_DNA"/>
</dbReference>
<sequence length="303" mass="33120">MTIYIDPPLWPAHGTMFSHLISDASLAELHAFADRAGISARAFDRDHYDVPQQRRQELLSAGARPVSAGALTRILAASGLRIPASARPEKLRPRLRTMWDKLLPDTGSVADELLERWAEPHRHYHGLVHLAAVLREIGTLERAGELRGAADPDGTAASRVRLAAWFHDAVYRGAAGTDEQDSADLASHLLGPHMPARAVDDVVRLVLLTTDHVVEADDAAGSVLSDADLAVLGAEPRTYERYAANVREDFAHVPEPDFRRGRAQVLDGLLARTPLYATETGRRRWEPAARANMLAELSALRGA</sequence>
<evidence type="ECO:0000313" key="3">
    <source>
        <dbReference type="Proteomes" id="UP000824151"/>
    </source>
</evidence>
<evidence type="ECO:0000259" key="1">
    <source>
        <dbReference type="Pfam" id="PF13223"/>
    </source>
</evidence>
<dbReference type="PANTHER" id="PTHR21174">
    <property type="match status" value="1"/>
</dbReference>
<dbReference type="Pfam" id="PF13223">
    <property type="entry name" value="DUF4031"/>
    <property type="match status" value="1"/>
</dbReference>